<dbReference type="InterPro" id="IPR004843">
    <property type="entry name" value="Calcineurin-like_PHP"/>
</dbReference>
<organism evidence="9 10">
    <name type="scientific">Ascaris lumbricoides</name>
    <name type="common">Giant roundworm</name>
    <dbReference type="NCBI Taxonomy" id="6252"/>
    <lineage>
        <taxon>Eukaryota</taxon>
        <taxon>Metazoa</taxon>
        <taxon>Ecdysozoa</taxon>
        <taxon>Nematoda</taxon>
        <taxon>Chromadorea</taxon>
        <taxon>Rhabditida</taxon>
        <taxon>Spirurina</taxon>
        <taxon>Ascaridomorpha</taxon>
        <taxon>Ascaridoidea</taxon>
        <taxon>Ascarididae</taxon>
        <taxon>Ascaris</taxon>
    </lineage>
</organism>
<evidence type="ECO:0000313" key="10">
    <source>
        <dbReference type="WBParaSite" id="ALUE_0000326501-mRNA-1"/>
    </source>
</evidence>
<dbReference type="WBParaSite" id="ALUE_0000326501-mRNA-1">
    <property type="protein sequence ID" value="ALUE_0000326501-mRNA-1"/>
    <property type="gene ID" value="ALUE_0000326501"/>
</dbReference>
<keyword evidence="5" id="KW-0378">Hydrolase</keyword>
<evidence type="ECO:0000313" key="9">
    <source>
        <dbReference type="Proteomes" id="UP000036681"/>
    </source>
</evidence>
<dbReference type="CDD" id="cd07378">
    <property type="entry name" value="MPP_ACP5"/>
    <property type="match status" value="1"/>
</dbReference>
<accession>A0A0M3HNJ7</accession>
<dbReference type="EC" id="3.1.3.2" evidence="2"/>
<dbReference type="InterPro" id="IPR024927">
    <property type="entry name" value="Acid_PPase"/>
</dbReference>
<sequence length="439" mass="49009">MLNGATSQGSDVVHWFWQDASFPKRYTPQQITVSLCDNAPSTGRILMGYAARVSIVVASVLLSVECDFRTSAERLQCTNGGVCERPDLSALKFFLVGDTGGLPIYPYTTYGQYKVAKAMSKMGEEEQTEFQISVGDNVYYTGVKDVFDSRFEVSSNCAFALTITLLSTFETVYQGEALQKPWYFIAGNHDHFGNITAQVVYTNHSSRWTFPSLYYKISYKFGEKGTKVDFIMIDTILLCGNTRDVEDSGFFEMLFADVSENPNHPKDPKAAQVQWEWIKQQLHESTAEYIFVAGHYPVYSISEHGPMSCLIEKLNPLLKKFKVSAYFAGHDHTLQHLVVKDSASNGDALVSNDSESTVMHYIISGASSRSDRSRKHEGDVPPESSLFSYPTGFNPLSQLGFSNGGFVFVEVSDQSAIFKFFTGKSELKYQCSISPRTSH</sequence>
<dbReference type="Proteomes" id="UP000036681">
    <property type="component" value="Unplaced"/>
</dbReference>
<proteinExistence type="predicted"/>
<evidence type="ECO:0000256" key="5">
    <source>
        <dbReference type="ARBA" id="ARBA00022801"/>
    </source>
</evidence>
<dbReference type="InterPro" id="IPR029052">
    <property type="entry name" value="Metallo-depent_PP-like"/>
</dbReference>
<name>A0A0M3HNJ7_ASCLU</name>
<evidence type="ECO:0000259" key="8">
    <source>
        <dbReference type="Pfam" id="PF00149"/>
    </source>
</evidence>
<dbReference type="AlphaFoldDB" id="A0A0M3HNJ7"/>
<evidence type="ECO:0000256" key="3">
    <source>
        <dbReference type="ARBA" id="ARBA00015822"/>
    </source>
</evidence>
<comment type="catalytic activity">
    <reaction evidence="1">
        <text>a phosphate monoester + H2O = an alcohol + phosphate</text>
        <dbReference type="Rhea" id="RHEA:15017"/>
        <dbReference type="ChEBI" id="CHEBI:15377"/>
        <dbReference type="ChEBI" id="CHEBI:30879"/>
        <dbReference type="ChEBI" id="CHEBI:43474"/>
        <dbReference type="ChEBI" id="CHEBI:67140"/>
        <dbReference type="EC" id="3.1.3.2"/>
    </reaction>
</comment>
<evidence type="ECO:0000256" key="6">
    <source>
        <dbReference type="ARBA" id="ARBA00029999"/>
    </source>
</evidence>
<dbReference type="InterPro" id="IPR051558">
    <property type="entry name" value="Metallophosphoesterase_PAP"/>
</dbReference>
<dbReference type="PANTHER" id="PTHR10161">
    <property type="entry name" value="TARTRATE-RESISTANT ACID PHOSPHATASE TYPE 5"/>
    <property type="match status" value="1"/>
</dbReference>
<dbReference type="SUPFAM" id="SSF56300">
    <property type="entry name" value="Metallo-dependent phosphatases"/>
    <property type="match status" value="1"/>
</dbReference>
<evidence type="ECO:0000256" key="4">
    <source>
        <dbReference type="ARBA" id="ARBA00022729"/>
    </source>
</evidence>
<keyword evidence="9" id="KW-1185">Reference proteome</keyword>
<feature type="domain" description="Calcineurin-like phosphoesterase" evidence="8">
    <location>
        <begin position="92"/>
        <end position="333"/>
    </location>
</feature>
<dbReference type="GO" id="GO:0003993">
    <property type="term" value="F:acid phosphatase activity"/>
    <property type="evidence" value="ECO:0007669"/>
    <property type="project" value="UniProtKB-EC"/>
</dbReference>
<dbReference type="Gene3D" id="3.60.21.10">
    <property type="match status" value="1"/>
</dbReference>
<dbReference type="PANTHER" id="PTHR10161:SF14">
    <property type="entry name" value="TARTRATE-RESISTANT ACID PHOSPHATASE TYPE 5"/>
    <property type="match status" value="1"/>
</dbReference>
<keyword evidence="4" id="KW-0732">Signal</keyword>
<dbReference type="Pfam" id="PF00149">
    <property type="entry name" value="Metallophos"/>
    <property type="match status" value="1"/>
</dbReference>
<evidence type="ECO:0000256" key="2">
    <source>
        <dbReference type="ARBA" id="ARBA00012646"/>
    </source>
</evidence>
<evidence type="ECO:0000256" key="7">
    <source>
        <dbReference type="ARBA" id="ARBA00031589"/>
    </source>
</evidence>
<reference evidence="10" key="1">
    <citation type="submission" date="2017-02" db="UniProtKB">
        <authorList>
            <consortium name="WormBaseParasite"/>
        </authorList>
    </citation>
    <scope>IDENTIFICATION</scope>
</reference>
<evidence type="ECO:0000256" key="1">
    <source>
        <dbReference type="ARBA" id="ARBA00000032"/>
    </source>
</evidence>
<protein>
    <recommendedName>
        <fullName evidence="3">Tartrate-resistant acid phosphatase type 5</fullName>
        <ecNumber evidence="2">3.1.3.2</ecNumber>
    </recommendedName>
    <alternativeName>
        <fullName evidence="7">Tartrate-resistant acid ATPase</fullName>
    </alternativeName>
    <alternativeName>
        <fullName evidence="6">Type 5 acid phosphatase</fullName>
    </alternativeName>
</protein>